<dbReference type="EMBL" id="DVNB01000004">
    <property type="protein sequence ID" value="HIU56266.1"/>
    <property type="molecule type" value="Genomic_DNA"/>
</dbReference>
<feature type="compositionally biased region" description="Low complexity" evidence="1">
    <location>
        <begin position="1"/>
        <end position="22"/>
    </location>
</feature>
<comment type="caution">
    <text evidence="3">The sequence shown here is derived from an EMBL/GenBank/DDBJ whole genome shotgun (WGS) entry which is preliminary data.</text>
</comment>
<dbReference type="Proteomes" id="UP000824109">
    <property type="component" value="Unassembled WGS sequence"/>
</dbReference>
<name>A0A9D1M9Q1_9FIRM</name>
<dbReference type="InterPro" id="IPR025582">
    <property type="entry name" value="YARHG_dom"/>
</dbReference>
<evidence type="ECO:0000313" key="3">
    <source>
        <dbReference type="EMBL" id="HIU56266.1"/>
    </source>
</evidence>
<dbReference type="SMART" id="SM01324">
    <property type="entry name" value="YARHG"/>
    <property type="match status" value="1"/>
</dbReference>
<dbReference type="Pfam" id="PF13308">
    <property type="entry name" value="YARHG"/>
    <property type="match status" value="1"/>
</dbReference>
<feature type="domain" description="YARHG" evidence="2">
    <location>
        <begin position="120"/>
        <end position="206"/>
    </location>
</feature>
<evidence type="ECO:0000313" key="4">
    <source>
        <dbReference type="Proteomes" id="UP000824109"/>
    </source>
</evidence>
<evidence type="ECO:0000259" key="2">
    <source>
        <dbReference type="SMART" id="SM01324"/>
    </source>
</evidence>
<gene>
    <name evidence="3" type="ORF">IAA61_00470</name>
</gene>
<organism evidence="3 4">
    <name type="scientific">Candidatus Ornithomonoglobus merdipullorum</name>
    <dbReference type="NCBI Taxonomy" id="2840895"/>
    <lineage>
        <taxon>Bacteria</taxon>
        <taxon>Bacillati</taxon>
        <taxon>Bacillota</taxon>
        <taxon>Clostridia</taxon>
        <taxon>Candidatus Ornithomonoglobus</taxon>
    </lineage>
</organism>
<evidence type="ECO:0000256" key="1">
    <source>
        <dbReference type="SAM" id="MobiDB-lite"/>
    </source>
</evidence>
<protein>
    <submittedName>
        <fullName evidence="3">YARHG domain-containing protein</fullName>
    </submittedName>
</protein>
<reference evidence="3" key="1">
    <citation type="submission" date="2020-10" db="EMBL/GenBank/DDBJ databases">
        <authorList>
            <person name="Gilroy R."/>
        </authorList>
    </citation>
    <scope>NUCLEOTIDE SEQUENCE</scope>
    <source>
        <strain evidence="3">USAMLcec3-3695</strain>
    </source>
</reference>
<dbReference type="InterPro" id="IPR038434">
    <property type="entry name" value="YARHG_sf"/>
</dbReference>
<feature type="region of interest" description="Disordered" evidence="1">
    <location>
        <begin position="1"/>
        <end position="40"/>
    </location>
</feature>
<proteinExistence type="predicted"/>
<dbReference type="Gene3D" id="1.20.58.1690">
    <property type="match status" value="1"/>
</dbReference>
<feature type="non-terminal residue" evidence="3">
    <location>
        <position position="1"/>
    </location>
</feature>
<sequence length="209" mass="22470">SSGSSSGSSGSSSSSGGSSSSGRPSTSAATTGGGNYSAEGGMTGDRFTAALVTGGEVIRDGGRTYMTFTYNGATYYANVDASSYTEYIQGKPITLSAYPTSEVYNGNTVYEITAITHYTGDYIFPNSGFELLDESDLAGKSKDVLALGRNEIFARHGRQFTMDVFREYFENCSWYTVDPNYNYDDDASNLNAIERANVEFIKAREDSMN</sequence>
<reference evidence="3" key="2">
    <citation type="journal article" date="2021" name="PeerJ">
        <title>Extensive microbial diversity within the chicken gut microbiome revealed by metagenomics and culture.</title>
        <authorList>
            <person name="Gilroy R."/>
            <person name="Ravi A."/>
            <person name="Getino M."/>
            <person name="Pursley I."/>
            <person name="Horton D.L."/>
            <person name="Alikhan N.F."/>
            <person name="Baker D."/>
            <person name="Gharbi K."/>
            <person name="Hall N."/>
            <person name="Watson M."/>
            <person name="Adriaenssens E.M."/>
            <person name="Foster-Nyarko E."/>
            <person name="Jarju S."/>
            <person name="Secka A."/>
            <person name="Antonio M."/>
            <person name="Oren A."/>
            <person name="Chaudhuri R.R."/>
            <person name="La Ragione R."/>
            <person name="Hildebrand F."/>
            <person name="Pallen M.J."/>
        </authorList>
    </citation>
    <scope>NUCLEOTIDE SEQUENCE</scope>
    <source>
        <strain evidence="3">USAMLcec3-3695</strain>
    </source>
</reference>
<dbReference type="AlphaFoldDB" id="A0A9D1M9Q1"/>
<accession>A0A9D1M9Q1</accession>